<proteinExistence type="predicted"/>
<feature type="domain" description="Large polyvalent protein-associated" evidence="3">
    <location>
        <begin position="28"/>
        <end position="95"/>
    </location>
</feature>
<feature type="region of interest" description="Disordered" evidence="2">
    <location>
        <begin position="613"/>
        <end position="635"/>
    </location>
</feature>
<dbReference type="InterPro" id="IPR041047">
    <property type="entry name" value="LPD1"/>
</dbReference>
<feature type="compositionally biased region" description="Polar residues" evidence="2">
    <location>
        <begin position="1133"/>
        <end position="1145"/>
    </location>
</feature>
<dbReference type="Pfam" id="PF18796">
    <property type="entry name" value="LPD1"/>
    <property type="match status" value="1"/>
</dbReference>
<reference evidence="4 5" key="1">
    <citation type="submission" date="2013-06" db="EMBL/GenBank/DDBJ databases">
        <authorList>
            <person name="Weinstock G."/>
            <person name="Sodergren E."/>
            <person name="Lobos E.A."/>
            <person name="Fulton L."/>
            <person name="Fulton R."/>
            <person name="Courtney L."/>
            <person name="Fronick C."/>
            <person name="O'Laughlin M."/>
            <person name="Godfrey J."/>
            <person name="Wilson R.M."/>
            <person name="Miner T."/>
            <person name="Farmer C."/>
            <person name="Delehaunty K."/>
            <person name="Cordes M."/>
            <person name="Minx P."/>
            <person name="Tomlinson C."/>
            <person name="Chen J."/>
            <person name="Wollam A."/>
            <person name="Pepin K.H."/>
            <person name="Bhonagiri V."/>
            <person name="Zhang X."/>
            <person name="Warren W."/>
            <person name="Mitreva M."/>
            <person name="Mardis E.R."/>
            <person name="Wilson R.K."/>
        </authorList>
    </citation>
    <scope>NUCLEOTIDE SEQUENCE [LARGE SCALE GENOMIC DNA]</scope>
    <source>
        <strain evidence="4 5">RP2S-4</strain>
    </source>
</reference>
<organism evidence="4 5">
    <name type="scientific">Enterococcus faecalis RP2S-4</name>
    <dbReference type="NCBI Taxonomy" id="1244145"/>
    <lineage>
        <taxon>Bacteria</taxon>
        <taxon>Bacillati</taxon>
        <taxon>Bacillota</taxon>
        <taxon>Bacilli</taxon>
        <taxon>Lactobacillales</taxon>
        <taxon>Enterococcaceae</taxon>
        <taxon>Enterococcus</taxon>
    </lineage>
</organism>
<keyword evidence="1" id="KW-0175">Coiled coil</keyword>
<dbReference type="Proteomes" id="UP000015750">
    <property type="component" value="Unassembled WGS sequence"/>
</dbReference>
<comment type="caution">
    <text evidence="4">The sequence shown here is derived from an EMBL/GenBank/DDBJ whole genome shotgun (WGS) entry which is preliminary data.</text>
</comment>
<sequence>SMSEEFKPIVTRYRENIRFKAAKTYVGKKSSYYGAPTEVFARAFEIYVSEAGFRSPLLKTNDIYETSVEYALFDKDMREELTTYFDQRFPALKAAIVTLNKEEEKVDIKAEVVEQQKKNKIEKSGSEKTLDRIKQLSIQNEGKELSIGEALENCELTLLGKEAAIEWQESEVKKYEEAANQTDTIKSMTNMAREDLGDMLTQPNDTLYLFDGSEVCAYSNSTTQLLAAIVDRTVFQEMYEDSIDSFYQLVEKEEQLEKWAALPREAQNEILVIYAENPVNAYLAFEKYGLEDKHHVFSGLNNVVQQELVNRYAKELTEAIEAFKTGRNEWLSQQVDERVMYIPEILWATAEKHGLMENYPKPISLIENEAEKKQETPNESRTDSLNEESGKVTSEEPTNDNSRLGQARRKLSRLQSEYKDKIQEMYNHQSLTNGQPMNDKRNGRSWSNRQEQLETSVRRLAKEIEDQEERVSKLENQKEAKELGLNKQGGLLMTVENIPVIRAEIEKYQSGESMYSADTIKKYEKQLEKLEALQAQATEAQSRLSEHAASLIASEEITPWAKNPMVYFVKGLPKVALELTTEGEFIPSETYSPKTETDKQRVEELLKGVKQMEETNYSEIKEQKDTEPTNQQSGSFDEEQIASLLEEPSIPGEATATGEQQEEHVSKAMEEKLAEEQFFYDVKEIPSFVSFDEDTIQDWELLRVTYGLPDEVLKSLQQLHLSVNRMNNPENTWNELRGNFKLDDPSDLEAAQQKIDERLKIEELENASQKEAEARAMEENRKELESYEARQKIEVETIKTITQNVQKELETEQPDSLERAIALLETQHTLSRQNNQWSVAAAVKNQIQLLQFELSVRDSKSLKPVIDEISKLEVDIAEREKDLMHADSREQTEQIETDIQRLDERKEALIGVADKCISTYEVEETRDLKAAITNQVEPFNKAIVSSLSEGNSFPIHTVETKNQSIVREVTYVLEGFKQEVDETLKEIPQEQQATINKADIERLLAQHMKKVEALIGQYTNTIDTMKEPTKQEVTAATTKMKKSIKDVLNAFKTNLKDYIATKKERTVNRITETLDDIRISVKNSINYQILKVNDQLKRVSNKIEQNITLEVKGSEIAQNDSEASTAGLDETQENNQVETKSTTEAQKLPKNEEKNSNSMEKETEGSKSKTSSIENTDKSVVVTEESKLTINENNQLTKIENLSKKLGLEVTEKDKEAIQSLTTKEKEELIQALESTIETNPKAASNEEIEVEVG</sequence>
<dbReference type="AlphaFoldDB" id="A0ABC9TM75"/>
<feature type="coiled-coil region" evidence="1">
    <location>
        <begin position="760"/>
        <end position="790"/>
    </location>
</feature>
<evidence type="ECO:0000256" key="2">
    <source>
        <dbReference type="SAM" id="MobiDB-lite"/>
    </source>
</evidence>
<feature type="compositionally biased region" description="Basic and acidic residues" evidence="2">
    <location>
        <begin position="613"/>
        <end position="627"/>
    </location>
</feature>
<evidence type="ECO:0000259" key="3">
    <source>
        <dbReference type="Pfam" id="PF18796"/>
    </source>
</evidence>
<dbReference type="RefSeq" id="WP_016627067.1">
    <property type="nucleotide sequence ID" value="NZ_KE351839.1"/>
</dbReference>
<feature type="region of interest" description="Disordered" evidence="2">
    <location>
        <begin position="427"/>
        <end position="451"/>
    </location>
</feature>
<dbReference type="EMBL" id="ATIR01000021">
    <property type="protein sequence ID" value="EPI10550.1"/>
    <property type="molecule type" value="Genomic_DNA"/>
</dbReference>
<feature type="non-terminal residue" evidence="4">
    <location>
        <position position="1"/>
    </location>
</feature>
<feature type="region of interest" description="Disordered" evidence="2">
    <location>
        <begin position="1118"/>
        <end position="1178"/>
    </location>
</feature>
<feature type="compositionally biased region" description="Polar residues" evidence="2">
    <location>
        <begin position="427"/>
        <end position="436"/>
    </location>
</feature>
<feature type="compositionally biased region" description="Basic and acidic residues" evidence="2">
    <location>
        <begin position="1147"/>
        <end position="1167"/>
    </location>
</feature>
<feature type="coiled-coil region" evidence="1">
    <location>
        <begin position="516"/>
        <end position="550"/>
    </location>
</feature>
<evidence type="ECO:0000313" key="5">
    <source>
        <dbReference type="Proteomes" id="UP000015750"/>
    </source>
</evidence>
<feature type="compositionally biased region" description="Polar residues" evidence="2">
    <location>
        <begin position="395"/>
        <end position="404"/>
    </location>
</feature>
<feature type="compositionally biased region" description="Basic and acidic residues" evidence="2">
    <location>
        <begin position="370"/>
        <end position="394"/>
    </location>
</feature>
<evidence type="ECO:0000256" key="1">
    <source>
        <dbReference type="SAM" id="Coils"/>
    </source>
</evidence>
<accession>A0ABC9TM75</accession>
<gene>
    <name evidence="4" type="ORF">D358_00618</name>
</gene>
<feature type="region of interest" description="Disordered" evidence="2">
    <location>
        <begin position="370"/>
        <end position="410"/>
    </location>
</feature>
<name>A0ABC9TM75_ENTFL</name>
<protein>
    <recommendedName>
        <fullName evidence="3">Large polyvalent protein-associated domain-containing protein</fullName>
    </recommendedName>
</protein>
<evidence type="ECO:0000313" key="4">
    <source>
        <dbReference type="EMBL" id="EPI10550.1"/>
    </source>
</evidence>